<dbReference type="Pfam" id="PF23324">
    <property type="entry name" value="DUF7086"/>
    <property type="match status" value="1"/>
</dbReference>
<dbReference type="AlphaFoldDB" id="A0A371FSS4"/>
<feature type="non-terminal residue" evidence="2">
    <location>
        <position position="1"/>
    </location>
</feature>
<dbReference type="OrthoDB" id="1900495at2759"/>
<proteinExistence type="predicted"/>
<dbReference type="Proteomes" id="UP000257109">
    <property type="component" value="Unassembled WGS sequence"/>
</dbReference>
<gene>
    <name evidence="2" type="ORF">CR513_37935</name>
</gene>
<sequence length="175" mass="20107">MECPKDFLTLSLSVPNPNIDVSDTQVNTPVPILTPRRRACQIQEKSETIAPPFPWATNRRATVQSYRYLLQNSIITITGSVQCKRCNEKFTMKLDLEKKLDELLKFIEKNKDNMYDRAPKVWTEPVLPTCERCGRENSVAPVLSRTNEKSISPSNWCQRSPCLFYLHDRLQSASS</sequence>
<evidence type="ECO:0000313" key="2">
    <source>
        <dbReference type="EMBL" id="RDX81395.1"/>
    </source>
</evidence>
<accession>A0A371FSS4</accession>
<name>A0A371FSS4_MUCPR</name>
<keyword evidence="3" id="KW-1185">Reference proteome</keyword>
<dbReference type="PANTHER" id="PTHR34272">
    <property type="entry name" value="EXPRESSED PROTEIN"/>
    <property type="match status" value="1"/>
</dbReference>
<evidence type="ECO:0000313" key="3">
    <source>
        <dbReference type="Proteomes" id="UP000257109"/>
    </source>
</evidence>
<evidence type="ECO:0000259" key="1">
    <source>
        <dbReference type="Pfam" id="PF23324"/>
    </source>
</evidence>
<dbReference type="STRING" id="157652.A0A371FSS4"/>
<dbReference type="InterPro" id="IPR055513">
    <property type="entry name" value="DUF7086"/>
</dbReference>
<comment type="caution">
    <text evidence="2">The sequence shown here is derived from an EMBL/GenBank/DDBJ whole genome shotgun (WGS) entry which is preliminary data.</text>
</comment>
<protein>
    <recommendedName>
        <fullName evidence="1">DUF7086 domain-containing protein</fullName>
    </recommendedName>
</protein>
<dbReference type="PANTHER" id="PTHR34272:SF1">
    <property type="entry name" value="EXPRESSED PROTEIN"/>
    <property type="match status" value="1"/>
</dbReference>
<feature type="domain" description="DUF7086" evidence="1">
    <location>
        <begin position="67"/>
        <end position="149"/>
    </location>
</feature>
<dbReference type="EMBL" id="QJKJ01007943">
    <property type="protein sequence ID" value="RDX81395.1"/>
    <property type="molecule type" value="Genomic_DNA"/>
</dbReference>
<organism evidence="2 3">
    <name type="scientific">Mucuna pruriens</name>
    <name type="common">Velvet bean</name>
    <name type="synonym">Dolichos pruriens</name>
    <dbReference type="NCBI Taxonomy" id="157652"/>
    <lineage>
        <taxon>Eukaryota</taxon>
        <taxon>Viridiplantae</taxon>
        <taxon>Streptophyta</taxon>
        <taxon>Embryophyta</taxon>
        <taxon>Tracheophyta</taxon>
        <taxon>Spermatophyta</taxon>
        <taxon>Magnoliopsida</taxon>
        <taxon>eudicotyledons</taxon>
        <taxon>Gunneridae</taxon>
        <taxon>Pentapetalae</taxon>
        <taxon>rosids</taxon>
        <taxon>fabids</taxon>
        <taxon>Fabales</taxon>
        <taxon>Fabaceae</taxon>
        <taxon>Papilionoideae</taxon>
        <taxon>50 kb inversion clade</taxon>
        <taxon>NPAAA clade</taxon>
        <taxon>indigoferoid/millettioid clade</taxon>
        <taxon>Phaseoleae</taxon>
        <taxon>Mucuna</taxon>
    </lineage>
</organism>
<reference evidence="2" key="1">
    <citation type="submission" date="2018-05" db="EMBL/GenBank/DDBJ databases">
        <title>Draft genome of Mucuna pruriens seed.</title>
        <authorList>
            <person name="Nnadi N.E."/>
            <person name="Vos R."/>
            <person name="Hasami M.H."/>
            <person name="Devisetty U.K."/>
            <person name="Aguiy J.C."/>
        </authorList>
    </citation>
    <scope>NUCLEOTIDE SEQUENCE [LARGE SCALE GENOMIC DNA]</scope>
    <source>
        <strain evidence="2">JCA_2017</strain>
    </source>
</reference>